<evidence type="ECO:0000313" key="1">
    <source>
        <dbReference type="EMBL" id="KAJ6969155.1"/>
    </source>
</evidence>
<reference evidence="1 2" key="1">
    <citation type="journal article" date="2023" name="Mol. Ecol. Resour.">
        <title>Chromosome-level genome assembly of a triploid poplar Populus alba 'Berolinensis'.</title>
        <authorList>
            <person name="Chen S."/>
            <person name="Yu Y."/>
            <person name="Wang X."/>
            <person name="Wang S."/>
            <person name="Zhang T."/>
            <person name="Zhou Y."/>
            <person name="He R."/>
            <person name="Meng N."/>
            <person name="Wang Y."/>
            <person name="Liu W."/>
            <person name="Liu Z."/>
            <person name="Liu J."/>
            <person name="Guo Q."/>
            <person name="Huang H."/>
            <person name="Sederoff R.R."/>
            <person name="Wang G."/>
            <person name="Qu G."/>
            <person name="Chen S."/>
        </authorList>
    </citation>
    <scope>NUCLEOTIDE SEQUENCE [LARGE SCALE GENOMIC DNA]</scope>
    <source>
        <strain evidence="1">SC-2020</strain>
    </source>
</reference>
<evidence type="ECO:0000313" key="2">
    <source>
        <dbReference type="Proteomes" id="UP001164929"/>
    </source>
</evidence>
<sequence length="108" mass="12820">MSHVVSLSVLDKNKNWVSPSMKKNRMCNGICFQVLVKECRSHKNKCEHFTFHQKQKRLYHLRVSTILWTLTVARNYKCQNRSCQKDLQSKFCISIRFLVLLLVHILGR</sequence>
<protein>
    <submittedName>
        <fullName evidence="1">Uncharacterized protein</fullName>
    </submittedName>
</protein>
<dbReference type="AlphaFoldDB" id="A0AAD6PWE3"/>
<organism evidence="1 2">
    <name type="scientific">Populus alba x Populus x berolinensis</name>
    <dbReference type="NCBI Taxonomy" id="444605"/>
    <lineage>
        <taxon>Eukaryota</taxon>
        <taxon>Viridiplantae</taxon>
        <taxon>Streptophyta</taxon>
        <taxon>Embryophyta</taxon>
        <taxon>Tracheophyta</taxon>
        <taxon>Spermatophyta</taxon>
        <taxon>Magnoliopsida</taxon>
        <taxon>eudicotyledons</taxon>
        <taxon>Gunneridae</taxon>
        <taxon>Pentapetalae</taxon>
        <taxon>rosids</taxon>
        <taxon>fabids</taxon>
        <taxon>Malpighiales</taxon>
        <taxon>Salicaceae</taxon>
        <taxon>Saliceae</taxon>
        <taxon>Populus</taxon>
    </lineage>
</organism>
<comment type="caution">
    <text evidence="1">The sequence shown here is derived from an EMBL/GenBank/DDBJ whole genome shotgun (WGS) entry which is preliminary data.</text>
</comment>
<dbReference type="EMBL" id="JAQIZT010000016">
    <property type="protein sequence ID" value="KAJ6969155.1"/>
    <property type="molecule type" value="Genomic_DNA"/>
</dbReference>
<keyword evidence="2" id="KW-1185">Reference proteome</keyword>
<dbReference type="Proteomes" id="UP001164929">
    <property type="component" value="Chromosome 16"/>
</dbReference>
<name>A0AAD6PWE3_9ROSI</name>
<proteinExistence type="predicted"/>
<accession>A0AAD6PWE3</accession>
<gene>
    <name evidence="1" type="ORF">NC653_036962</name>
</gene>